<dbReference type="InterPro" id="IPR017937">
    <property type="entry name" value="Thioredoxin_CS"/>
</dbReference>
<feature type="signal peptide" evidence="2">
    <location>
        <begin position="1"/>
        <end position="35"/>
    </location>
</feature>
<evidence type="ECO:0000256" key="1">
    <source>
        <dbReference type="ARBA" id="ARBA00023284"/>
    </source>
</evidence>
<evidence type="ECO:0000313" key="5">
    <source>
        <dbReference type="Proteomes" id="UP000427716"/>
    </source>
</evidence>
<keyword evidence="1" id="KW-0676">Redox-active center</keyword>
<dbReference type="PROSITE" id="PS51352">
    <property type="entry name" value="THIOREDOXIN_2"/>
    <property type="match status" value="1"/>
</dbReference>
<dbReference type="KEGG" id="ghl:GM160_00245"/>
<proteinExistence type="predicted"/>
<dbReference type="AlphaFoldDB" id="A0A6I6D0P3"/>
<evidence type="ECO:0000259" key="3">
    <source>
        <dbReference type="PROSITE" id="PS51352"/>
    </source>
</evidence>
<keyword evidence="2" id="KW-0732">Signal</keyword>
<evidence type="ECO:0000256" key="2">
    <source>
        <dbReference type="SAM" id="SignalP"/>
    </source>
</evidence>
<dbReference type="Pfam" id="PF13899">
    <property type="entry name" value="Thioredoxin_7"/>
    <property type="match status" value="1"/>
</dbReference>
<dbReference type="Proteomes" id="UP000427716">
    <property type="component" value="Chromosome"/>
</dbReference>
<feature type="chain" id="PRO_5026290008" evidence="2">
    <location>
        <begin position="36"/>
        <end position="201"/>
    </location>
</feature>
<accession>A0A6I6D0P3</accession>
<dbReference type="PROSITE" id="PS00194">
    <property type="entry name" value="THIOREDOXIN_1"/>
    <property type="match status" value="1"/>
</dbReference>
<evidence type="ECO:0000313" key="4">
    <source>
        <dbReference type="EMBL" id="QGT77433.1"/>
    </source>
</evidence>
<reference evidence="4 5" key="1">
    <citation type="submission" date="2019-11" db="EMBL/GenBank/DDBJ databases">
        <authorList>
            <person name="Zhang J."/>
            <person name="Sun C."/>
        </authorList>
    </citation>
    <scope>NUCLEOTIDE SEQUENCE [LARGE SCALE GENOMIC DNA]</scope>
    <source>
        <strain evidence="5">sp2</strain>
    </source>
</reference>
<dbReference type="SUPFAM" id="SSF52833">
    <property type="entry name" value="Thioredoxin-like"/>
    <property type="match status" value="1"/>
</dbReference>
<dbReference type="InterPro" id="IPR013766">
    <property type="entry name" value="Thioredoxin_domain"/>
</dbReference>
<dbReference type="GO" id="GO:0015036">
    <property type="term" value="F:disulfide oxidoreductase activity"/>
    <property type="evidence" value="ECO:0007669"/>
    <property type="project" value="UniProtKB-ARBA"/>
</dbReference>
<keyword evidence="5" id="KW-1185">Reference proteome</keyword>
<organism evidence="4 5">
    <name type="scientific">Guyparkeria halophila</name>
    <dbReference type="NCBI Taxonomy" id="47960"/>
    <lineage>
        <taxon>Bacteria</taxon>
        <taxon>Pseudomonadati</taxon>
        <taxon>Pseudomonadota</taxon>
        <taxon>Gammaproteobacteria</taxon>
        <taxon>Chromatiales</taxon>
        <taxon>Thioalkalibacteraceae</taxon>
        <taxon>Guyparkeria</taxon>
    </lineage>
</organism>
<dbReference type="Gene3D" id="3.40.30.10">
    <property type="entry name" value="Glutaredoxin"/>
    <property type="match status" value="1"/>
</dbReference>
<dbReference type="RefSeq" id="WP_156227251.1">
    <property type="nucleotide sequence ID" value="NZ_CP046415.1"/>
</dbReference>
<sequence length="201" mass="22597">MLATCPTSFRRIALATLAPLAGLLLMGMATPPGQADEPAASTARDEVPLMSDLENVQADLAYMQEQQIPMLMFFHATYCTYCRTVDDEFLQTMANDPDYEGRLIIRRVEIDSDLPEIEWQGTAYTPVEFARLQGVQLVPEVIYFAPDGKQVVDELKGVTVPDFYPQYLDQRLRAAERCIEDPTLEVCTDGIDQPRRDLTAQ</sequence>
<protein>
    <submittedName>
        <fullName evidence="4">Thioredoxin fold domain-containing protein</fullName>
    </submittedName>
</protein>
<gene>
    <name evidence="4" type="ORF">GM160_00245</name>
</gene>
<dbReference type="InterPro" id="IPR036249">
    <property type="entry name" value="Thioredoxin-like_sf"/>
</dbReference>
<name>A0A6I6D0P3_9GAMM</name>
<feature type="domain" description="Thioredoxin" evidence="3">
    <location>
        <begin position="24"/>
        <end position="173"/>
    </location>
</feature>
<dbReference type="EMBL" id="CP046415">
    <property type="protein sequence ID" value="QGT77433.1"/>
    <property type="molecule type" value="Genomic_DNA"/>
</dbReference>